<comment type="caution">
    <text evidence="1">The sequence shown here is derived from an EMBL/GenBank/DDBJ whole genome shotgun (WGS) entry which is preliminary data.</text>
</comment>
<name>A0ABT8E0H2_9BURK</name>
<reference evidence="1 2" key="1">
    <citation type="submission" date="2023-06" db="EMBL/GenBank/DDBJ databases">
        <title>Pelomonas sp. PFR6 16S ribosomal RNA gene Genome sequencing and assembly.</title>
        <authorList>
            <person name="Woo H."/>
        </authorList>
    </citation>
    <scope>NUCLEOTIDE SEQUENCE [LARGE SCALE GENOMIC DNA]</scope>
    <source>
        <strain evidence="1 2">PFR6</strain>
    </source>
</reference>
<evidence type="ECO:0008006" key="3">
    <source>
        <dbReference type="Google" id="ProtNLM"/>
    </source>
</evidence>
<gene>
    <name evidence="1" type="ORF">QWJ38_23770</name>
</gene>
<keyword evidence="2" id="KW-1185">Reference proteome</keyword>
<dbReference type="Proteomes" id="UP001228044">
    <property type="component" value="Unassembled WGS sequence"/>
</dbReference>
<evidence type="ECO:0000313" key="1">
    <source>
        <dbReference type="EMBL" id="MDN3923305.1"/>
    </source>
</evidence>
<proteinExistence type="predicted"/>
<accession>A0ABT8E0H2</accession>
<sequence>MLDLARERQGGVSDYRIAQLLGLKPNQISMYRHTAVKPSNPVAIRLAELCDLDPATVVAWVNIERATTPEDRLAWEIILKRLAPQKRLKQAA</sequence>
<protein>
    <recommendedName>
        <fullName evidence="3">HTH cro/C1-type domain-containing protein</fullName>
    </recommendedName>
</protein>
<evidence type="ECO:0000313" key="2">
    <source>
        <dbReference type="Proteomes" id="UP001228044"/>
    </source>
</evidence>
<dbReference type="EMBL" id="JAUHHC010000012">
    <property type="protein sequence ID" value="MDN3923305.1"/>
    <property type="molecule type" value="Genomic_DNA"/>
</dbReference>
<organism evidence="1 2">
    <name type="scientific">Roseateles violae</name>
    <dbReference type="NCBI Taxonomy" id="3058042"/>
    <lineage>
        <taxon>Bacteria</taxon>
        <taxon>Pseudomonadati</taxon>
        <taxon>Pseudomonadota</taxon>
        <taxon>Betaproteobacteria</taxon>
        <taxon>Burkholderiales</taxon>
        <taxon>Sphaerotilaceae</taxon>
        <taxon>Roseateles</taxon>
    </lineage>
</organism>
<dbReference type="RefSeq" id="WP_290361607.1">
    <property type="nucleotide sequence ID" value="NZ_JAUHHC010000012.1"/>
</dbReference>